<protein>
    <submittedName>
        <fullName evidence="2">Uncharacterized protein</fullName>
    </submittedName>
</protein>
<feature type="transmembrane region" description="Helical" evidence="1">
    <location>
        <begin position="33"/>
        <end position="53"/>
    </location>
</feature>
<accession>A0A2P8HAL3</accession>
<gene>
    <name evidence="2" type="ORF">B0H94_11164</name>
</gene>
<evidence type="ECO:0000313" key="3">
    <source>
        <dbReference type="Proteomes" id="UP000242310"/>
    </source>
</evidence>
<dbReference type="Proteomes" id="UP000242310">
    <property type="component" value="Unassembled WGS sequence"/>
</dbReference>
<keyword evidence="1" id="KW-1133">Transmembrane helix</keyword>
<dbReference type="EMBL" id="PYAV01000011">
    <property type="protein sequence ID" value="PSL43240.1"/>
    <property type="molecule type" value="Genomic_DNA"/>
</dbReference>
<proteinExistence type="predicted"/>
<organism evidence="2 3">
    <name type="scientific">Salsuginibacillus halophilus</name>
    <dbReference type="NCBI Taxonomy" id="517424"/>
    <lineage>
        <taxon>Bacteria</taxon>
        <taxon>Bacillati</taxon>
        <taxon>Bacillota</taxon>
        <taxon>Bacilli</taxon>
        <taxon>Bacillales</taxon>
        <taxon>Bacillaceae</taxon>
        <taxon>Salsuginibacillus</taxon>
    </lineage>
</organism>
<reference evidence="2 3" key="1">
    <citation type="submission" date="2018-03" db="EMBL/GenBank/DDBJ databases">
        <title>Genomic Encyclopedia of Type Strains, Phase III (KMG-III): the genomes of soil and plant-associated and newly described type strains.</title>
        <authorList>
            <person name="Whitman W."/>
        </authorList>
    </citation>
    <scope>NUCLEOTIDE SEQUENCE [LARGE SCALE GENOMIC DNA]</scope>
    <source>
        <strain evidence="2 3">CGMCC 1.07653</strain>
    </source>
</reference>
<keyword evidence="1" id="KW-0472">Membrane</keyword>
<dbReference type="AlphaFoldDB" id="A0A2P8HAL3"/>
<feature type="transmembrane region" description="Helical" evidence="1">
    <location>
        <begin position="65"/>
        <end position="86"/>
    </location>
</feature>
<dbReference type="RefSeq" id="WP_106589383.1">
    <property type="nucleotide sequence ID" value="NZ_PYAV01000011.1"/>
</dbReference>
<evidence type="ECO:0000313" key="2">
    <source>
        <dbReference type="EMBL" id="PSL43240.1"/>
    </source>
</evidence>
<keyword evidence="3" id="KW-1185">Reference proteome</keyword>
<sequence length="117" mass="13169">MIKAWIASLVAALIFAIFNSVLSIGNDAIFIFVMYFIYSLPVFIVGGTIASYVVNKWFNGYFIKLVIYSLSGVIFNVFIYVAIINNYPINDIFYYLILGVLAAVIYYHVLIIATIKG</sequence>
<keyword evidence="1" id="KW-0812">Transmembrane</keyword>
<comment type="caution">
    <text evidence="2">The sequence shown here is derived from an EMBL/GenBank/DDBJ whole genome shotgun (WGS) entry which is preliminary data.</text>
</comment>
<evidence type="ECO:0000256" key="1">
    <source>
        <dbReference type="SAM" id="Phobius"/>
    </source>
</evidence>
<feature type="transmembrane region" description="Helical" evidence="1">
    <location>
        <begin position="92"/>
        <end position="115"/>
    </location>
</feature>
<name>A0A2P8HAL3_9BACI</name>